<evidence type="ECO:0000313" key="2">
    <source>
        <dbReference type="Proteomes" id="UP000181942"/>
    </source>
</evidence>
<dbReference type="AlphaFoldDB" id="A0A1I2U1N8"/>
<dbReference type="Proteomes" id="UP000181942">
    <property type="component" value="Unassembled WGS sequence"/>
</dbReference>
<dbReference type="EMBL" id="FONR01000026">
    <property type="protein sequence ID" value="SFG70893.1"/>
    <property type="molecule type" value="Genomic_DNA"/>
</dbReference>
<sequence length="262" mass="29041">MMPTTPFGWGVSTAWVSRGKAPCLRWGRRTFGACRAAYRVDDAASISSSMAWWRALPFSHWSRSRISFRRDSITSWSRRKGSALRRAGRVAQLRWASRAAAKASATSAAVDWGRTASASPVNGAVVATGSPVAATPAVNLRTSGASGRPAPTAEVLLRLSEDCLIGHLRTGFHPCHGVLTDRVTMRCTWTMYRKHVQSAGVKRRGTRAAERRPPYHLRRPRTRAGAVGRTRSHPLRLDTRTSYMFTCTSSMYNVQSRKVRLR</sequence>
<proteinExistence type="predicted"/>
<accession>A0A1I2U1N8</accession>
<name>A0A1I2U1N8_9ACTN</name>
<reference evidence="1 2" key="1">
    <citation type="submission" date="2016-10" db="EMBL/GenBank/DDBJ databases">
        <authorList>
            <person name="de Groot N.N."/>
        </authorList>
    </citation>
    <scope>NUCLEOTIDE SEQUENCE [LARGE SCALE GENOMIC DNA]</scope>
    <source>
        <strain evidence="1 2">OK461</strain>
    </source>
</reference>
<evidence type="ECO:0000313" key="1">
    <source>
        <dbReference type="EMBL" id="SFG70893.1"/>
    </source>
</evidence>
<protein>
    <submittedName>
        <fullName evidence="1">Uncharacterized protein</fullName>
    </submittedName>
</protein>
<gene>
    <name evidence="1" type="ORF">SAMN02787118_126113</name>
</gene>
<organism evidence="1 2">
    <name type="scientific">Streptomyces mirabilis</name>
    <dbReference type="NCBI Taxonomy" id="68239"/>
    <lineage>
        <taxon>Bacteria</taxon>
        <taxon>Bacillati</taxon>
        <taxon>Actinomycetota</taxon>
        <taxon>Actinomycetes</taxon>
        <taxon>Kitasatosporales</taxon>
        <taxon>Streptomycetaceae</taxon>
        <taxon>Streptomyces</taxon>
    </lineage>
</organism>